<gene>
    <name evidence="1" type="ORF">ACKI18_41140</name>
</gene>
<dbReference type="RefSeq" id="WP_409123542.1">
    <property type="nucleotide sequence ID" value="NZ_JBJVNI010000031.1"/>
</dbReference>
<dbReference type="Proteomes" id="UP001631957">
    <property type="component" value="Unassembled WGS sequence"/>
</dbReference>
<keyword evidence="2" id="KW-1185">Reference proteome</keyword>
<name>A0ABW9I7W4_9ACTN</name>
<comment type="caution">
    <text evidence="1">The sequence shown here is derived from an EMBL/GenBank/DDBJ whole genome shotgun (WGS) entry which is preliminary data.</text>
</comment>
<reference evidence="1 2" key="1">
    <citation type="submission" date="2024-12" db="EMBL/GenBank/DDBJ databases">
        <title>Forecasting of Potato common scab and diversities of Pathogenic streptomyces spp. in china.</title>
        <authorList>
            <person name="Handique U."/>
            <person name="Wu J."/>
        </authorList>
    </citation>
    <scope>NUCLEOTIDE SEQUENCE [LARGE SCALE GENOMIC DNA]</scope>
    <source>
        <strain evidence="1 2">ZRIMU1530</strain>
    </source>
</reference>
<evidence type="ECO:0000313" key="1">
    <source>
        <dbReference type="EMBL" id="MFM9615077.1"/>
    </source>
</evidence>
<accession>A0ABW9I7W4</accession>
<proteinExistence type="predicted"/>
<protein>
    <submittedName>
        <fullName evidence="1">Uncharacterized protein</fullName>
    </submittedName>
</protein>
<dbReference type="EMBL" id="JBJVNI010000031">
    <property type="protein sequence ID" value="MFM9615077.1"/>
    <property type="molecule type" value="Genomic_DNA"/>
</dbReference>
<sequence length="155" mass="16466">MSEAAPSTSRERALEALRAYATGDADALESAVSGLDEGGWAEVYGILGGLLSTTVALAELTGTRHPLEQVVRCSDEVAAVAPPHYEFAISEAARAWARGDRGALRAMPERDLPGAVHMTAVFVTVLGVSLWGRTRFLGVLRTFHETVVSLTDEQG</sequence>
<organism evidence="1 2">
    <name type="scientific">Streptomyces niveiscabiei</name>
    <dbReference type="NCBI Taxonomy" id="164115"/>
    <lineage>
        <taxon>Bacteria</taxon>
        <taxon>Bacillati</taxon>
        <taxon>Actinomycetota</taxon>
        <taxon>Actinomycetes</taxon>
        <taxon>Kitasatosporales</taxon>
        <taxon>Streptomycetaceae</taxon>
        <taxon>Streptomyces</taxon>
    </lineage>
</organism>
<evidence type="ECO:0000313" key="2">
    <source>
        <dbReference type="Proteomes" id="UP001631957"/>
    </source>
</evidence>